<evidence type="ECO:0000313" key="2">
    <source>
        <dbReference type="EMBL" id="ERK31511.1"/>
    </source>
</evidence>
<gene>
    <name evidence="2" type="ORF">CINTURNW_1151</name>
</gene>
<evidence type="ECO:0000313" key="3">
    <source>
        <dbReference type="Proteomes" id="UP000016721"/>
    </source>
</evidence>
<protein>
    <recommendedName>
        <fullName evidence="1">DUF1659 domain-containing protein</fullName>
    </recommendedName>
</protein>
<dbReference type="InterPro" id="IPR012454">
    <property type="entry name" value="DUF1659"/>
</dbReference>
<keyword evidence="3" id="KW-1185">Reference proteome</keyword>
<evidence type="ECO:0000259" key="1">
    <source>
        <dbReference type="Pfam" id="PF07872"/>
    </source>
</evidence>
<comment type="caution">
    <text evidence="2">The sequence shown here is derived from an EMBL/GenBank/DDBJ whole genome shotgun (WGS) entry which is preliminary data.</text>
</comment>
<name>U2NRL7_9CLOT</name>
<dbReference type="Proteomes" id="UP000016721">
    <property type="component" value="Unassembled WGS sequence"/>
</dbReference>
<feature type="domain" description="DUF1659" evidence="1">
    <location>
        <begin position="2"/>
        <end position="72"/>
    </location>
</feature>
<dbReference type="Pfam" id="PF07872">
    <property type="entry name" value="DUF1659"/>
    <property type="match status" value="1"/>
</dbReference>
<organism evidence="2 3">
    <name type="scientific">Clostridium intestinale URNW</name>
    <dbReference type="NCBI Taxonomy" id="1294142"/>
    <lineage>
        <taxon>Bacteria</taxon>
        <taxon>Bacillati</taxon>
        <taxon>Bacillota</taxon>
        <taxon>Clostridia</taxon>
        <taxon>Eubacteriales</taxon>
        <taxon>Clostridiaceae</taxon>
        <taxon>Clostridium</taxon>
    </lineage>
</organism>
<dbReference type="EMBL" id="APJA01000011">
    <property type="protein sequence ID" value="ERK31511.1"/>
    <property type="molecule type" value="Genomic_DNA"/>
</dbReference>
<dbReference type="PATRIC" id="fig|1294142.3.peg.1151"/>
<reference evidence="2 3" key="1">
    <citation type="journal article" date="2013" name="Genome Announc.">
        <title>Draft Genome Sequence of the Hydrogen- and Ethanol-Producing Bacterium Clostridium intestinale Strain URNW.</title>
        <authorList>
            <person name="Lal S."/>
            <person name="Ramachandran U."/>
            <person name="Zhang X."/>
            <person name="Sparling R."/>
            <person name="Levin D.B."/>
        </authorList>
    </citation>
    <scope>NUCLEOTIDE SEQUENCE [LARGE SCALE GENOMIC DNA]</scope>
    <source>
        <strain evidence="2 3">URNW</strain>
    </source>
</reference>
<dbReference type="HOGENOM" id="CLU_196603_3_0_9"/>
<accession>U2NRL7</accession>
<dbReference type="OrthoDB" id="1955198at2"/>
<sequence length="87" mass="9861">MVEAIETSLYLIVKYKAGLDKEGKDIFKNLVFRNINPDSSYEDLYAVGDKIGRALGTQIYSISKENTHELINIYKNIKSLKCSDSLI</sequence>
<proteinExistence type="predicted"/>
<dbReference type="AlphaFoldDB" id="U2NRL7"/>
<dbReference type="RefSeq" id="WP_021801177.1">
    <property type="nucleotide sequence ID" value="NZ_KI273145.1"/>
</dbReference>